<comment type="caution">
    <text evidence="9">The sequence shown here is derived from an EMBL/GenBank/DDBJ whole genome shotgun (WGS) entry which is preliminary data.</text>
</comment>
<accession>A0A814G830</accession>
<keyword evidence="5 7" id="KW-1133">Transmembrane helix</keyword>
<evidence type="ECO:0000256" key="4">
    <source>
        <dbReference type="ARBA" id="ARBA00022692"/>
    </source>
</evidence>
<dbReference type="InterPro" id="IPR004895">
    <property type="entry name" value="Prenylated_rab_accept_PRA1"/>
</dbReference>
<keyword evidence="6 7" id="KW-0472">Membrane</keyword>
<proteinExistence type="inferred from homology"/>
<evidence type="ECO:0000256" key="8">
    <source>
        <dbReference type="SAM" id="MobiDB-lite"/>
    </source>
</evidence>
<keyword evidence="10" id="KW-1185">Reference proteome</keyword>
<dbReference type="EMBL" id="CAJNOL010000300">
    <property type="protein sequence ID" value="CAF0992575.1"/>
    <property type="molecule type" value="Genomic_DNA"/>
</dbReference>
<evidence type="ECO:0000313" key="10">
    <source>
        <dbReference type="Proteomes" id="UP000663870"/>
    </source>
</evidence>
<evidence type="ECO:0000256" key="5">
    <source>
        <dbReference type="ARBA" id="ARBA00022989"/>
    </source>
</evidence>
<keyword evidence="4 7" id="KW-0812">Transmembrane</keyword>
<evidence type="ECO:0000256" key="7">
    <source>
        <dbReference type="RuleBase" id="RU363107"/>
    </source>
</evidence>
<dbReference type="AlphaFoldDB" id="A0A814G830"/>
<gene>
    <name evidence="9" type="ORF">JXQ802_LOCUS13748</name>
</gene>
<dbReference type="GO" id="GO:0005794">
    <property type="term" value="C:Golgi apparatus"/>
    <property type="evidence" value="ECO:0007669"/>
    <property type="project" value="TreeGrafter"/>
</dbReference>
<evidence type="ECO:0000256" key="1">
    <source>
        <dbReference type="ARBA" id="ARBA00004141"/>
    </source>
</evidence>
<dbReference type="PANTHER" id="PTHR19317:SF0">
    <property type="entry name" value="PRENYLATED RAB ACCEPTOR PROTEIN 1"/>
    <property type="match status" value="1"/>
</dbReference>
<evidence type="ECO:0000256" key="3">
    <source>
        <dbReference type="ARBA" id="ARBA00006483"/>
    </source>
</evidence>
<comment type="similarity">
    <text evidence="3 7">Belongs to the PRA1 family.</text>
</comment>
<dbReference type="GO" id="GO:0016020">
    <property type="term" value="C:membrane"/>
    <property type="evidence" value="ECO:0007669"/>
    <property type="project" value="UniProtKB-SubCell"/>
</dbReference>
<name>A0A814G830_9BILA</name>
<feature type="compositionally biased region" description="Polar residues" evidence="8">
    <location>
        <begin position="1"/>
        <end position="22"/>
    </location>
</feature>
<sequence>MSDMSATKQLSGDIVSPSSQHSEIPLGTSKDINANSTTNDNNNNNLSTWTLSNLQKLNVSELYTRQYQSLRSWAEFFNTSQFKTPANIKAGGRRILLNIEHFQTNYVMVIILLSIYCIITTPALLFVLLAMGAGCYLVSLKNRESQLVIMGRQIPITQQYLAVMCLCIPLLVMVGAGSAIFWILGASVFVIFLHALFHQTPNQEAFGVQMEEV</sequence>
<dbReference type="GO" id="GO:0008021">
    <property type="term" value="C:synaptic vesicle"/>
    <property type="evidence" value="ECO:0007669"/>
    <property type="project" value="UniProtKB-SubCell"/>
</dbReference>
<feature type="transmembrane region" description="Helical" evidence="7">
    <location>
        <begin position="106"/>
        <end position="139"/>
    </location>
</feature>
<reference evidence="9" key="1">
    <citation type="submission" date="2021-02" db="EMBL/GenBank/DDBJ databases">
        <authorList>
            <person name="Nowell W R."/>
        </authorList>
    </citation>
    <scope>NUCLEOTIDE SEQUENCE</scope>
</reference>
<dbReference type="Pfam" id="PF03208">
    <property type="entry name" value="PRA1"/>
    <property type="match status" value="1"/>
</dbReference>
<evidence type="ECO:0000256" key="2">
    <source>
        <dbReference type="ARBA" id="ARBA00004234"/>
    </source>
</evidence>
<dbReference type="Proteomes" id="UP000663870">
    <property type="component" value="Unassembled WGS sequence"/>
</dbReference>
<evidence type="ECO:0000313" key="9">
    <source>
        <dbReference type="EMBL" id="CAF0992575.1"/>
    </source>
</evidence>
<evidence type="ECO:0000256" key="6">
    <source>
        <dbReference type="ARBA" id="ARBA00023136"/>
    </source>
</evidence>
<feature type="region of interest" description="Disordered" evidence="8">
    <location>
        <begin position="1"/>
        <end position="41"/>
    </location>
</feature>
<comment type="subcellular location">
    <subcellularLocation>
        <location evidence="2">Cytoplasmic vesicle</location>
        <location evidence="2">Secretory vesicle</location>
        <location evidence="2">Synaptic vesicle</location>
    </subcellularLocation>
    <subcellularLocation>
        <location evidence="1 7">Membrane</location>
        <topology evidence="1 7">Multi-pass membrane protein</topology>
    </subcellularLocation>
</comment>
<organism evidence="9 10">
    <name type="scientific">Rotaria sordida</name>
    <dbReference type="NCBI Taxonomy" id="392033"/>
    <lineage>
        <taxon>Eukaryota</taxon>
        <taxon>Metazoa</taxon>
        <taxon>Spiralia</taxon>
        <taxon>Gnathifera</taxon>
        <taxon>Rotifera</taxon>
        <taxon>Eurotatoria</taxon>
        <taxon>Bdelloidea</taxon>
        <taxon>Philodinida</taxon>
        <taxon>Philodinidae</taxon>
        <taxon>Rotaria</taxon>
    </lineage>
</organism>
<feature type="transmembrane region" description="Helical" evidence="7">
    <location>
        <begin position="160"/>
        <end position="193"/>
    </location>
</feature>
<dbReference type="PANTHER" id="PTHR19317">
    <property type="entry name" value="PRENYLATED RAB ACCEPTOR 1-RELATED"/>
    <property type="match status" value="1"/>
</dbReference>
<protein>
    <recommendedName>
        <fullName evidence="7">PRA1 family protein</fullName>
    </recommendedName>
</protein>